<reference evidence="8 9" key="1">
    <citation type="journal article" date="2021" name="Front. Microbiol.">
        <title>Aerobic Denitrification and Heterotrophic Sulfur Oxidation in the Genus Halomonas Revealed by Six Novel Species Characterizations and Genome-Based Analysis.</title>
        <authorList>
            <person name="Wang L."/>
            <person name="Shao Z."/>
        </authorList>
    </citation>
    <scope>NUCLEOTIDE SEQUENCE [LARGE SCALE GENOMIC DNA]</scope>
    <source>
        <strain evidence="8 9">MCCC 1A11059</strain>
    </source>
</reference>
<dbReference type="InterPro" id="IPR011335">
    <property type="entry name" value="Restrct_endonuc-II-like"/>
</dbReference>
<evidence type="ECO:0000256" key="2">
    <source>
        <dbReference type="ARBA" id="ARBA00022759"/>
    </source>
</evidence>
<evidence type="ECO:0000256" key="5">
    <source>
        <dbReference type="ARBA" id="ARBA00023204"/>
    </source>
</evidence>
<evidence type="ECO:0000256" key="4">
    <source>
        <dbReference type="ARBA" id="ARBA00022801"/>
    </source>
</evidence>
<evidence type="ECO:0000256" key="3">
    <source>
        <dbReference type="ARBA" id="ARBA00022763"/>
    </source>
</evidence>
<dbReference type="NCBIfam" id="TIGR00632">
    <property type="entry name" value="vsr"/>
    <property type="match status" value="1"/>
</dbReference>
<proteinExistence type="inferred from homology"/>
<keyword evidence="3" id="KW-0227">DNA damage</keyword>
<sequence>MVDRGIPKPTSPEARRRMQRTRRKDTSAEMLLRRELHQRGLRYRIEYKVISKPRRVADIVFTRYRLAVFVDGCFWHGCPLHGTWPKHNADFWRDKIEANRHRDCDTNRRLLEAGWTVVRIWEHEPPREAADRIEHVLNELKGEAAQCTGQGPDTEESSYVGSGGSDTGSREGCGRTRTGPAGGGEA</sequence>
<dbReference type="CDD" id="cd00221">
    <property type="entry name" value="Vsr"/>
    <property type="match status" value="1"/>
</dbReference>
<dbReference type="InterPro" id="IPR004603">
    <property type="entry name" value="DNA_mismatch_endonuc_vsr"/>
</dbReference>
<evidence type="ECO:0000256" key="7">
    <source>
        <dbReference type="SAM" id="MobiDB-lite"/>
    </source>
</evidence>
<evidence type="ECO:0000256" key="6">
    <source>
        <dbReference type="ARBA" id="ARBA00029466"/>
    </source>
</evidence>
<keyword evidence="9" id="KW-1185">Reference proteome</keyword>
<dbReference type="GO" id="GO:0004519">
    <property type="term" value="F:endonuclease activity"/>
    <property type="evidence" value="ECO:0007669"/>
    <property type="project" value="UniProtKB-KW"/>
</dbReference>
<name>A0ABX7WBD5_9GAMM</name>
<dbReference type="Proteomes" id="UP000671868">
    <property type="component" value="Chromosome"/>
</dbReference>
<dbReference type="Pfam" id="PF03852">
    <property type="entry name" value="Vsr"/>
    <property type="match status" value="1"/>
</dbReference>
<evidence type="ECO:0000313" key="8">
    <source>
        <dbReference type="EMBL" id="QTP56324.1"/>
    </source>
</evidence>
<dbReference type="RefSeq" id="WP_209538012.1">
    <property type="nucleotide sequence ID" value="NZ_CP053381.1"/>
</dbReference>
<keyword evidence="4" id="KW-0378">Hydrolase</keyword>
<evidence type="ECO:0000313" key="9">
    <source>
        <dbReference type="Proteomes" id="UP000671868"/>
    </source>
</evidence>
<dbReference type="EMBL" id="CP053381">
    <property type="protein sequence ID" value="QTP56324.1"/>
    <property type="molecule type" value="Genomic_DNA"/>
</dbReference>
<accession>A0ABX7WBD5</accession>
<feature type="region of interest" description="Disordered" evidence="7">
    <location>
        <begin position="144"/>
        <end position="186"/>
    </location>
</feature>
<keyword evidence="2 8" id="KW-0255">Endonuclease</keyword>
<evidence type="ECO:0000256" key="1">
    <source>
        <dbReference type="ARBA" id="ARBA00022722"/>
    </source>
</evidence>
<comment type="similarity">
    <text evidence="6">Belongs to the Vsr family.</text>
</comment>
<keyword evidence="5" id="KW-0234">DNA repair</keyword>
<protein>
    <submittedName>
        <fullName evidence="8">Very short patch repair endonuclease</fullName>
    </submittedName>
</protein>
<gene>
    <name evidence="8" type="ORF">HNO51_17520</name>
</gene>
<dbReference type="SUPFAM" id="SSF52980">
    <property type="entry name" value="Restriction endonuclease-like"/>
    <property type="match status" value="1"/>
</dbReference>
<dbReference type="Gene3D" id="3.40.960.10">
    <property type="entry name" value="VSR Endonuclease"/>
    <property type="match status" value="1"/>
</dbReference>
<organism evidence="8 9">
    <name type="scientific">Billgrantia sulfidoxydans</name>
    <dbReference type="NCBI Taxonomy" id="2733484"/>
    <lineage>
        <taxon>Bacteria</taxon>
        <taxon>Pseudomonadati</taxon>
        <taxon>Pseudomonadota</taxon>
        <taxon>Gammaproteobacteria</taxon>
        <taxon>Oceanospirillales</taxon>
        <taxon>Halomonadaceae</taxon>
        <taxon>Billgrantia</taxon>
    </lineage>
</organism>
<feature type="region of interest" description="Disordered" evidence="7">
    <location>
        <begin position="1"/>
        <end position="25"/>
    </location>
</feature>
<keyword evidence="1" id="KW-0540">Nuclease</keyword>